<evidence type="ECO:0000313" key="3">
    <source>
        <dbReference type="Proteomes" id="UP000317909"/>
    </source>
</evidence>
<name>A0A517U2D2_9BACT</name>
<evidence type="ECO:0000313" key="2">
    <source>
        <dbReference type="EMBL" id="QDT74760.1"/>
    </source>
</evidence>
<dbReference type="AlphaFoldDB" id="A0A517U2D2"/>
<reference evidence="2 3" key="1">
    <citation type="submission" date="2019-02" db="EMBL/GenBank/DDBJ databases">
        <title>Deep-cultivation of Planctomycetes and their phenomic and genomic characterization uncovers novel biology.</title>
        <authorList>
            <person name="Wiegand S."/>
            <person name="Jogler M."/>
            <person name="Boedeker C."/>
            <person name="Pinto D."/>
            <person name="Vollmers J."/>
            <person name="Rivas-Marin E."/>
            <person name="Kohn T."/>
            <person name="Peeters S.H."/>
            <person name="Heuer A."/>
            <person name="Rast P."/>
            <person name="Oberbeckmann S."/>
            <person name="Bunk B."/>
            <person name="Jeske O."/>
            <person name="Meyerdierks A."/>
            <person name="Storesund J.E."/>
            <person name="Kallscheuer N."/>
            <person name="Luecker S."/>
            <person name="Lage O.M."/>
            <person name="Pohl T."/>
            <person name="Merkel B.J."/>
            <person name="Hornburger P."/>
            <person name="Mueller R.-W."/>
            <person name="Bruemmer F."/>
            <person name="Labrenz M."/>
            <person name="Spormann A.M."/>
            <person name="Op den Camp H."/>
            <person name="Overmann J."/>
            <person name="Amann R."/>
            <person name="Jetten M.S.M."/>
            <person name="Mascher T."/>
            <person name="Medema M.H."/>
            <person name="Devos D.P."/>
            <person name="Kaster A.-K."/>
            <person name="Ovreas L."/>
            <person name="Rohde M."/>
            <person name="Galperin M.Y."/>
            <person name="Jogler C."/>
        </authorList>
    </citation>
    <scope>NUCLEOTIDE SEQUENCE [LARGE SCALE GENOMIC DNA]</scope>
    <source>
        <strain evidence="2 3">I41</strain>
    </source>
</reference>
<dbReference type="KEGG" id="llh:I41_39600"/>
<keyword evidence="1" id="KW-1133">Transmembrane helix</keyword>
<feature type="transmembrane region" description="Helical" evidence="1">
    <location>
        <begin position="36"/>
        <end position="54"/>
    </location>
</feature>
<accession>A0A517U2D2</accession>
<keyword evidence="3" id="KW-1185">Reference proteome</keyword>
<feature type="transmembrane region" description="Helical" evidence="1">
    <location>
        <begin position="61"/>
        <end position="78"/>
    </location>
</feature>
<evidence type="ECO:0000256" key="1">
    <source>
        <dbReference type="SAM" id="Phobius"/>
    </source>
</evidence>
<protein>
    <submittedName>
        <fullName evidence="2">Uncharacterized protein</fullName>
    </submittedName>
</protein>
<keyword evidence="1" id="KW-0812">Transmembrane</keyword>
<dbReference type="Proteomes" id="UP000317909">
    <property type="component" value="Chromosome"/>
</dbReference>
<sequence>MFERIPNEVAGFATGNAPGSFGQFQIIDLGGVYFPLWYPALVFALAGAGVIRFRRQFSIRSALIAFAVVAALLAAPVML</sequence>
<dbReference type="EMBL" id="CP036339">
    <property type="protein sequence ID" value="QDT74760.1"/>
    <property type="molecule type" value="Genomic_DNA"/>
</dbReference>
<keyword evidence="1" id="KW-0472">Membrane</keyword>
<proteinExistence type="predicted"/>
<organism evidence="2 3">
    <name type="scientific">Lacipirellula limnantheis</name>
    <dbReference type="NCBI Taxonomy" id="2528024"/>
    <lineage>
        <taxon>Bacteria</taxon>
        <taxon>Pseudomonadati</taxon>
        <taxon>Planctomycetota</taxon>
        <taxon>Planctomycetia</taxon>
        <taxon>Pirellulales</taxon>
        <taxon>Lacipirellulaceae</taxon>
        <taxon>Lacipirellula</taxon>
    </lineage>
</organism>
<gene>
    <name evidence="2" type="ORF">I41_39600</name>
</gene>